<dbReference type="PANTHER" id="PTHR12832">
    <property type="entry name" value="TESTIS-SPECIFIC PROTEIN PBS13 T-COMPLEX 11"/>
    <property type="match status" value="1"/>
</dbReference>
<feature type="region of interest" description="Disordered" evidence="2">
    <location>
        <begin position="227"/>
        <end position="259"/>
    </location>
</feature>
<dbReference type="InterPro" id="IPR008862">
    <property type="entry name" value="Tcp11"/>
</dbReference>
<keyword evidence="4" id="KW-1185">Reference proteome</keyword>
<dbReference type="Proteomes" id="UP000694562">
    <property type="component" value="Unplaced"/>
</dbReference>
<dbReference type="GO" id="GO:0036126">
    <property type="term" value="C:sperm flagellum"/>
    <property type="evidence" value="ECO:0007669"/>
    <property type="project" value="TreeGrafter"/>
</dbReference>
<proteinExistence type="inferred from homology"/>
<comment type="similarity">
    <text evidence="1">Belongs to the TCP11 family.</text>
</comment>
<dbReference type="OMA" id="QHERATF"/>
<organism evidence="3 4">
    <name type="scientific">Falco tinnunculus</name>
    <name type="common">Common kestrel</name>
    <dbReference type="NCBI Taxonomy" id="100819"/>
    <lineage>
        <taxon>Eukaryota</taxon>
        <taxon>Metazoa</taxon>
        <taxon>Chordata</taxon>
        <taxon>Craniata</taxon>
        <taxon>Vertebrata</taxon>
        <taxon>Euteleostomi</taxon>
        <taxon>Archelosauria</taxon>
        <taxon>Archosauria</taxon>
        <taxon>Dinosauria</taxon>
        <taxon>Saurischia</taxon>
        <taxon>Theropoda</taxon>
        <taxon>Coelurosauria</taxon>
        <taxon>Aves</taxon>
        <taxon>Neognathae</taxon>
        <taxon>Neoaves</taxon>
        <taxon>Telluraves</taxon>
        <taxon>Australaves</taxon>
        <taxon>Falconiformes</taxon>
        <taxon>Falconidae</taxon>
        <taxon>Falco</taxon>
    </lineage>
</organism>
<dbReference type="AlphaFoldDB" id="A0A8C4UZB4"/>
<dbReference type="PANTHER" id="PTHR12832:SF14">
    <property type="entry name" value="T-COMPLEX PROTEIN 11 HOMOLOG"/>
    <property type="match status" value="1"/>
</dbReference>
<accession>A0A8C4UZB4</accession>
<dbReference type="OrthoDB" id="276323at2759"/>
<reference evidence="3" key="2">
    <citation type="submission" date="2025-09" db="UniProtKB">
        <authorList>
            <consortium name="Ensembl"/>
        </authorList>
    </citation>
    <scope>IDENTIFICATION</scope>
</reference>
<evidence type="ECO:0000313" key="3">
    <source>
        <dbReference type="Ensembl" id="ENSFTIP00000019722.1"/>
    </source>
</evidence>
<name>A0A8C4UZB4_FALTI</name>
<feature type="region of interest" description="Disordered" evidence="2">
    <location>
        <begin position="1"/>
        <end position="47"/>
    </location>
</feature>
<dbReference type="Ensembl" id="ENSFTIT00000020540.1">
    <property type="protein sequence ID" value="ENSFTIP00000019722.1"/>
    <property type="gene ID" value="ENSFTIG00000012841.1"/>
</dbReference>
<reference evidence="3" key="1">
    <citation type="submission" date="2025-08" db="UniProtKB">
        <authorList>
            <consortium name="Ensembl"/>
        </authorList>
    </citation>
    <scope>IDENTIFICATION</scope>
</reference>
<dbReference type="GO" id="GO:0010737">
    <property type="term" value="P:protein kinase A signaling"/>
    <property type="evidence" value="ECO:0007669"/>
    <property type="project" value="TreeGrafter"/>
</dbReference>
<dbReference type="GO" id="GO:0001669">
    <property type="term" value="C:acrosomal vesicle"/>
    <property type="evidence" value="ECO:0007669"/>
    <property type="project" value="TreeGrafter"/>
</dbReference>
<protein>
    <submittedName>
        <fullName evidence="3">Uncharacterized protein</fullName>
    </submittedName>
</protein>
<feature type="compositionally biased region" description="Low complexity" evidence="2">
    <location>
        <begin position="237"/>
        <end position="259"/>
    </location>
</feature>
<evidence type="ECO:0000256" key="1">
    <source>
        <dbReference type="ARBA" id="ARBA00010954"/>
    </source>
</evidence>
<dbReference type="GO" id="GO:1902490">
    <property type="term" value="P:regulation of sperm capacitation"/>
    <property type="evidence" value="ECO:0007669"/>
    <property type="project" value="TreeGrafter"/>
</dbReference>
<evidence type="ECO:0000256" key="2">
    <source>
        <dbReference type="SAM" id="MobiDB-lite"/>
    </source>
</evidence>
<dbReference type="Pfam" id="PF05794">
    <property type="entry name" value="Tcp11"/>
    <property type="match status" value="1"/>
</dbReference>
<sequence length="471" mass="52139">MKQRRFPAVQRPGRRSRPSLGVSRAPREPRARVGPAQGPGGGPGTPCACRKNGPIKWSLRSCVCLILTENPSPLFFLSLENRVKGTLHEAFWGSLEEQLSASPPDYSQAIQLLQEIEEALLSQIEEALDMELIRQEAEHGALDIHGLTTYVLGTMARLCVPIRDEEVRRLQSLIDPIFRVFGLMRMDMLNFTIQILRTHLQDHTIQYEQKKFRELLDKLPSKLVGNRRTATSARALPPHSAVSGSPAAHSAGAASSSTTGPSLMSVLNRGYMNVLCREPGQEQYPETLLMDQARLQEVHVQVNLLTIIAAVQLVTTGICGSTLRGSPGFVARLKQVTKVLLEGFRRYQQPRAPGSWQTLSQLGSSAFTTEKCAFLKAQIKSIAGKGNAVRHVIEQRIHSFLDLFISPDGQNSQKDFPKGLDPIQEELLEVGHRFGSVIHNRQVFRPFYSAFLRALFPDAAADSDGGMADSY</sequence>
<evidence type="ECO:0000313" key="4">
    <source>
        <dbReference type="Proteomes" id="UP000694562"/>
    </source>
</evidence>